<dbReference type="Gene3D" id="3.30.460.40">
    <property type="match status" value="1"/>
</dbReference>
<dbReference type="AlphaFoldDB" id="A0AAJ0GSK4"/>
<proteinExistence type="predicted"/>
<keyword evidence="3" id="KW-1185">Reference proteome</keyword>
<reference evidence="2" key="1">
    <citation type="journal article" date="2023" name="Mol. Phylogenet. Evol.">
        <title>Genome-scale phylogeny and comparative genomics of the fungal order Sordariales.</title>
        <authorList>
            <person name="Hensen N."/>
            <person name="Bonometti L."/>
            <person name="Westerberg I."/>
            <person name="Brannstrom I.O."/>
            <person name="Guillou S."/>
            <person name="Cros-Aarteil S."/>
            <person name="Calhoun S."/>
            <person name="Haridas S."/>
            <person name="Kuo A."/>
            <person name="Mondo S."/>
            <person name="Pangilinan J."/>
            <person name="Riley R."/>
            <person name="LaButti K."/>
            <person name="Andreopoulos B."/>
            <person name="Lipzen A."/>
            <person name="Chen C."/>
            <person name="Yan M."/>
            <person name="Daum C."/>
            <person name="Ng V."/>
            <person name="Clum A."/>
            <person name="Steindorff A."/>
            <person name="Ohm R.A."/>
            <person name="Martin F."/>
            <person name="Silar P."/>
            <person name="Natvig D.O."/>
            <person name="Lalanne C."/>
            <person name="Gautier V."/>
            <person name="Ament-Velasquez S.L."/>
            <person name="Kruys A."/>
            <person name="Hutchinson M.I."/>
            <person name="Powell A.J."/>
            <person name="Barry K."/>
            <person name="Miller A.N."/>
            <person name="Grigoriev I.V."/>
            <person name="Debuchy R."/>
            <person name="Gladieux P."/>
            <person name="Hiltunen Thoren M."/>
            <person name="Johannesson H."/>
        </authorList>
    </citation>
    <scope>NUCLEOTIDE SEQUENCE</scope>
    <source>
        <strain evidence="2">CBS 333.67</strain>
    </source>
</reference>
<dbReference type="InterPro" id="IPR043519">
    <property type="entry name" value="NT_sf"/>
</dbReference>
<reference evidence="2" key="2">
    <citation type="submission" date="2023-06" db="EMBL/GenBank/DDBJ databases">
        <authorList>
            <consortium name="Lawrence Berkeley National Laboratory"/>
            <person name="Mondo S.J."/>
            <person name="Hensen N."/>
            <person name="Bonometti L."/>
            <person name="Westerberg I."/>
            <person name="Brannstrom I.O."/>
            <person name="Guillou S."/>
            <person name="Cros-Aarteil S."/>
            <person name="Calhoun S."/>
            <person name="Haridas S."/>
            <person name="Kuo A."/>
            <person name="Pangilinan J."/>
            <person name="Riley R."/>
            <person name="Labutti K."/>
            <person name="Andreopoulos B."/>
            <person name="Lipzen A."/>
            <person name="Chen C."/>
            <person name="Yanf M."/>
            <person name="Daum C."/>
            <person name="Ng V."/>
            <person name="Clum A."/>
            <person name="Steindorff A."/>
            <person name="Ohm R."/>
            <person name="Martin F."/>
            <person name="Silar P."/>
            <person name="Natvig D."/>
            <person name="Lalanne C."/>
            <person name="Gautier V."/>
            <person name="Ament-Velasquez S.L."/>
            <person name="Kruys A."/>
            <person name="Hutchinson M.I."/>
            <person name="Powell A.J."/>
            <person name="Barry K."/>
            <person name="Miller A.N."/>
            <person name="Grigoriev I.V."/>
            <person name="Debuchy R."/>
            <person name="Gladieux P."/>
            <person name="Thoren M.H."/>
            <person name="Johannesson H."/>
        </authorList>
    </citation>
    <scope>NUCLEOTIDE SEQUENCE</scope>
    <source>
        <strain evidence="2">CBS 333.67</strain>
    </source>
</reference>
<evidence type="ECO:0000256" key="1">
    <source>
        <dbReference type="SAM" id="MobiDB-lite"/>
    </source>
</evidence>
<protein>
    <submittedName>
        <fullName evidence="2">Uncharacterized protein</fullName>
    </submittedName>
</protein>
<dbReference type="GeneID" id="87881248"/>
<comment type="caution">
    <text evidence="2">The sequence shown here is derived from an EMBL/GenBank/DDBJ whole genome shotgun (WGS) entry which is preliminary data.</text>
</comment>
<gene>
    <name evidence="2" type="ORF">B0T15DRAFT_188878</name>
</gene>
<evidence type="ECO:0000313" key="3">
    <source>
        <dbReference type="Proteomes" id="UP001273166"/>
    </source>
</evidence>
<name>A0AAJ0GSK4_9PEZI</name>
<dbReference type="Proteomes" id="UP001273166">
    <property type="component" value="Unassembled WGS sequence"/>
</dbReference>
<dbReference type="RefSeq" id="XP_062720895.1">
    <property type="nucleotide sequence ID" value="XM_062862419.1"/>
</dbReference>
<accession>A0AAJ0GSK4</accession>
<sequence length="106" mass="11598">MDSSTATSPYPPPGQVTAAARAVALSLGEELHYAIVGGAACLMLGSARLTADVDFVVPKGRTKNARRLLRNQPDRFTVESRANHTYYRTQSQRHTSHSLGDECLRR</sequence>
<organism evidence="2 3">
    <name type="scientific">Chaetomium strumarium</name>
    <dbReference type="NCBI Taxonomy" id="1170767"/>
    <lineage>
        <taxon>Eukaryota</taxon>
        <taxon>Fungi</taxon>
        <taxon>Dikarya</taxon>
        <taxon>Ascomycota</taxon>
        <taxon>Pezizomycotina</taxon>
        <taxon>Sordariomycetes</taxon>
        <taxon>Sordariomycetidae</taxon>
        <taxon>Sordariales</taxon>
        <taxon>Chaetomiaceae</taxon>
        <taxon>Chaetomium</taxon>
    </lineage>
</organism>
<evidence type="ECO:0000313" key="2">
    <source>
        <dbReference type="EMBL" id="KAK3305115.1"/>
    </source>
</evidence>
<dbReference type="SUPFAM" id="SSF81301">
    <property type="entry name" value="Nucleotidyltransferase"/>
    <property type="match status" value="1"/>
</dbReference>
<dbReference type="EMBL" id="JAUDZG010000004">
    <property type="protein sequence ID" value="KAK3305115.1"/>
    <property type="molecule type" value="Genomic_DNA"/>
</dbReference>
<feature type="region of interest" description="Disordered" evidence="1">
    <location>
        <begin position="79"/>
        <end position="106"/>
    </location>
</feature>